<evidence type="ECO:0000313" key="1">
    <source>
        <dbReference type="EMBL" id="KGE89723.1"/>
    </source>
</evidence>
<comment type="caution">
    <text evidence="1">The sequence shown here is derived from an EMBL/GenBank/DDBJ whole genome shotgun (WGS) entry which is preliminary data.</text>
</comment>
<organism evidence="1 2">
    <name type="scientific">Phaeodactylibacter xiamenensis</name>
    <dbReference type="NCBI Taxonomy" id="1524460"/>
    <lineage>
        <taxon>Bacteria</taxon>
        <taxon>Pseudomonadati</taxon>
        <taxon>Bacteroidota</taxon>
        <taxon>Saprospiria</taxon>
        <taxon>Saprospirales</taxon>
        <taxon>Haliscomenobacteraceae</taxon>
        <taxon>Phaeodactylibacter</taxon>
    </lineage>
</organism>
<dbReference type="STRING" id="1524460.IX84_01470"/>
<evidence type="ECO:0000313" key="2">
    <source>
        <dbReference type="Proteomes" id="UP000029736"/>
    </source>
</evidence>
<sequence>MGKTIKENLTDQCRAQLQARIATLQRSVETIQAARNNETKSSAGDKYETGRAMMQMEEDKVMAQLDQAQFQLQQLRQIPAYSGTTISSGSLVRTQKGCYFLSVSMGKAMVDGTVFYCISTQAPLAQQMLGKSKGDKIVFNGQEDEILDVT</sequence>
<dbReference type="OrthoDB" id="667380at2"/>
<name>A0A098SDL3_9BACT</name>
<dbReference type="RefSeq" id="WP_044215917.1">
    <property type="nucleotide sequence ID" value="NZ_JBKAGJ010000005.1"/>
</dbReference>
<reference evidence="1 2" key="1">
    <citation type="journal article" date="2014" name="Int. J. Syst. Evol. Microbiol.">
        <title>Phaeodactylibacter xiamenensis gen. nov., sp. nov., a member of the family Saprospiraceae isolated from the marine alga Phaeodactylum tricornutum.</title>
        <authorList>
            <person name="Chen Z.Jr."/>
            <person name="Lei X."/>
            <person name="Lai Q."/>
            <person name="Li Y."/>
            <person name="Zhang B."/>
            <person name="Zhang J."/>
            <person name="Zhang H."/>
            <person name="Yang L."/>
            <person name="Zheng W."/>
            <person name="Tian Y."/>
            <person name="Yu Z."/>
            <person name="Xu H.Jr."/>
            <person name="Zheng T."/>
        </authorList>
    </citation>
    <scope>NUCLEOTIDE SEQUENCE [LARGE SCALE GENOMIC DNA]</scope>
    <source>
        <strain evidence="1 2">KD52</strain>
    </source>
</reference>
<proteinExistence type="predicted"/>
<dbReference type="EMBL" id="JPOS01000003">
    <property type="protein sequence ID" value="KGE89723.1"/>
    <property type="molecule type" value="Genomic_DNA"/>
</dbReference>
<keyword evidence="2" id="KW-1185">Reference proteome</keyword>
<dbReference type="Proteomes" id="UP000029736">
    <property type="component" value="Unassembled WGS sequence"/>
</dbReference>
<dbReference type="AlphaFoldDB" id="A0A098SDL3"/>
<accession>A0A098SDL3</accession>
<evidence type="ECO:0008006" key="3">
    <source>
        <dbReference type="Google" id="ProtNLM"/>
    </source>
</evidence>
<protein>
    <recommendedName>
        <fullName evidence="3">3-oxoacyl-ACP synthase</fullName>
    </recommendedName>
</protein>
<gene>
    <name evidence="1" type="ORF">IX84_01470</name>
</gene>